<organism evidence="2 3">
    <name type="scientific">Plantactinospora mayteni</name>
    <dbReference type="NCBI Taxonomy" id="566021"/>
    <lineage>
        <taxon>Bacteria</taxon>
        <taxon>Bacillati</taxon>
        <taxon>Actinomycetota</taxon>
        <taxon>Actinomycetes</taxon>
        <taxon>Micromonosporales</taxon>
        <taxon>Micromonosporaceae</taxon>
        <taxon>Plantactinospora</taxon>
    </lineage>
</organism>
<evidence type="ECO:0000313" key="3">
    <source>
        <dbReference type="Proteomes" id="UP000621500"/>
    </source>
</evidence>
<feature type="signal peptide" evidence="1">
    <location>
        <begin position="1"/>
        <end position="29"/>
    </location>
</feature>
<accession>A0ABQ4F4A9</accession>
<keyword evidence="1" id="KW-0732">Signal</keyword>
<gene>
    <name evidence="2" type="ORF">Pma05_83160</name>
</gene>
<name>A0ABQ4F4A9_9ACTN</name>
<proteinExistence type="predicted"/>
<evidence type="ECO:0000256" key="1">
    <source>
        <dbReference type="SAM" id="SignalP"/>
    </source>
</evidence>
<keyword evidence="3" id="KW-1185">Reference proteome</keyword>
<dbReference type="Proteomes" id="UP000621500">
    <property type="component" value="Unassembled WGS sequence"/>
</dbReference>
<protein>
    <submittedName>
        <fullName evidence="2">Uncharacterized protein</fullName>
    </submittedName>
</protein>
<comment type="caution">
    <text evidence="2">The sequence shown here is derived from an EMBL/GenBank/DDBJ whole genome shotgun (WGS) entry which is preliminary data.</text>
</comment>
<dbReference type="EMBL" id="BONX01000083">
    <property type="protein sequence ID" value="GIH01744.1"/>
    <property type="molecule type" value="Genomic_DNA"/>
</dbReference>
<feature type="chain" id="PRO_5046850061" evidence="1">
    <location>
        <begin position="30"/>
        <end position="359"/>
    </location>
</feature>
<reference evidence="2 3" key="1">
    <citation type="submission" date="2021-01" db="EMBL/GenBank/DDBJ databases">
        <title>Whole genome shotgun sequence of Plantactinospora mayteni NBRC 109088.</title>
        <authorList>
            <person name="Komaki H."/>
            <person name="Tamura T."/>
        </authorList>
    </citation>
    <scope>NUCLEOTIDE SEQUENCE [LARGE SCALE GENOMIC DNA]</scope>
    <source>
        <strain evidence="2 3">NBRC 109088</strain>
    </source>
</reference>
<evidence type="ECO:0000313" key="2">
    <source>
        <dbReference type="EMBL" id="GIH01744.1"/>
    </source>
</evidence>
<sequence>MRRTTRLFALFVAVLTAVTQLVAVQPARAAPVPLGKQNWVVSAAGFRTDAYRNYVRLGYLVFSTTGSTVEHNFWTWNQTAHPLPIRSGDVYYCGNWTPGRNPRNNCTIKTAPGFTGEPNGRFTGSYQYNESAGQVTITWTSSTIDGSTSVVDLVETWTVSSPRSTLGRMRLASDNYSLTSGIGYGSNAGLNRETKASMASVRTRSETFLLEGQFWNGNTIVDYTRGSAGGLTMNTWQLCDDGSCLGSVQDNAGCSPASCCAQGPGYQACVDRLNSGGTQNRRFYYLSDAFGGRRNTYEFWCECLSYDLCYENNSHVRPLLQVIDDSGAFRGWVGTEVSPDRTPPRDERAEFYSAFALVD</sequence>
<dbReference type="RefSeq" id="WP_203862967.1">
    <property type="nucleotide sequence ID" value="NZ_BAAAZQ010000009.1"/>
</dbReference>